<dbReference type="EMBL" id="CP019646">
    <property type="protein sequence ID" value="AQQ70140.1"/>
    <property type="molecule type" value="Genomic_DNA"/>
</dbReference>
<reference evidence="2" key="1">
    <citation type="submission" date="2017-02" db="EMBL/GenBank/DDBJ databases">
        <title>Comparative genomics and description of representatives of a novel lineage of planctomycetes thriving in anoxic sediments.</title>
        <authorList>
            <person name="Spring S."/>
            <person name="Bunk B."/>
            <person name="Sproer C."/>
        </authorList>
    </citation>
    <scope>NUCLEOTIDE SEQUENCE [LARGE SCALE GENOMIC DNA]</scope>
    <source>
        <strain evidence="2">SM-Chi-D1</strain>
    </source>
</reference>
<organism evidence="1 2">
    <name type="scientific">Limihaloglobus sulfuriphilus</name>
    <dbReference type="NCBI Taxonomy" id="1851148"/>
    <lineage>
        <taxon>Bacteria</taxon>
        <taxon>Pseudomonadati</taxon>
        <taxon>Planctomycetota</taxon>
        <taxon>Phycisphaerae</taxon>
        <taxon>Sedimentisphaerales</taxon>
        <taxon>Sedimentisphaeraceae</taxon>
        <taxon>Limihaloglobus</taxon>
    </lineage>
</organism>
<name>A0A1Q2MBV6_9BACT</name>
<dbReference type="KEGG" id="pbas:SMSP2_00481"/>
<dbReference type="Proteomes" id="UP000188181">
    <property type="component" value="Chromosome"/>
</dbReference>
<proteinExistence type="predicted"/>
<evidence type="ECO:0000313" key="2">
    <source>
        <dbReference type="Proteomes" id="UP000188181"/>
    </source>
</evidence>
<evidence type="ECO:0000313" key="1">
    <source>
        <dbReference type="EMBL" id="AQQ70140.1"/>
    </source>
</evidence>
<accession>A0A1Q2MBV6</accession>
<gene>
    <name evidence="1" type="ORF">SMSP2_00481</name>
</gene>
<dbReference type="AlphaFoldDB" id="A0A1Q2MBV6"/>
<keyword evidence="2" id="KW-1185">Reference proteome</keyword>
<sequence>MFKAFILFAESNVLIGCTIFLKRRIIIYGPEVNGQEKLCFSTDYTVMQLKFTGIFPAAAIKGFIVKSLRKFQFFVKIY</sequence>
<protein>
    <submittedName>
        <fullName evidence="1">Uncharacterized protein</fullName>
    </submittedName>
</protein>